<dbReference type="SUPFAM" id="SSF52540">
    <property type="entry name" value="P-loop containing nucleoside triphosphate hydrolases"/>
    <property type="match status" value="1"/>
</dbReference>
<reference evidence="1 2" key="1">
    <citation type="submission" date="2016-10" db="EMBL/GenBank/DDBJ databases">
        <authorList>
            <person name="de Groot N.N."/>
        </authorList>
    </citation>
    <scope>NUCLEOTIDE SEQUENCE [LARGE SCALE GENOMIC DNA]</scope>
    <source>
        <strain evidence="1 2">DSM 22900</strain>
    </source>
</reference>
<dbReference type="EMBL" id="FOLL01000008">
    <property type="protein sequence ID" value="SFC31008.1"/>
    <property type="molecule type" value="Genomic_DNA"/>
</dbReference>
<dbReference type="AlphaFoldDB" id="A0A1I1I9N8"/>
<dbReference type="Proteomes" id="UP000199577">
    <property type="component" value="Unassembled WGS sequence"/>
</dbReference>
<accession>A0A1I1I9N8</accession>
<keyword evidence="2" id="KW-1185">Reference proteome</keyword>
<dbReference type="OrthoDB" id="786308at2"/>
<evidence type="ECO:0000313" key="1">
    <source>
        <dbReference type="EMBL" id="SFC31008.1"/>
    </source>
</evidence>
<dbReference type="InterPro" id="IPR027417">
    <property type="entry name" value="P-loop_NTPase"/>
</dbReference>
<protein>
    <submittedName>
        <fullName evidence="1">AAA domain-containing protein</fullName>
    </submittedName>
</protein>
<dbReference type="Pfam" id="PF13481">
    <property type="entry name" value="AAA_25"/>
    <property type="match status" value="1"/>
</dbReference>
<dbReference type="STRING" id="623281.SAMN05421747_10847"/>
<dbReference type="Gene3D" id="3.40.50.300">
    <property type="entry name" value="P-loop containing nucleotide triphosphate hydrolases"/>
    <property type="match status" value="1"/>
</dbReference>
<organism evidence="1 2">
    <name type="scientific">Parapedobacter composti</name>
    <dbReference type="NCBI Taxonomy" id="623281"/>
    <lineage>
        <taxon>Bacteria</taxon>
        <taxon>Pseudomonadati</taxon>
        <taxon>Bacteroidota</taxon>
        <taxon>Sphingobacteriia</taxon>
        <taxon>Sphingobacteriales</taxon>
        <taxon>Sphingobacteriaceae</taxon>
        <taxon>Parapedobacter</taxon>
    </lineage>
</organism>
<gene>
    <name evidence="1" type="ORF">SAMN05421747_10847</name>
</gene>
<proteinExistence type="predicted"/>
<dbReference type="Gene3D" id="1.10.10.60">
    <property type="entry name" value="Homeodomain-like"/>
    <property type="match status" value="1"/>
</dbReference>
<evidence type="ECO:0000313" key="2">
    <source>
        <dbReference type="Proteomes" id="UP000199577"/>
    </source>
</evidence>
<name>A0A1I1I9N8_9SPHI</name>
<sequence length="309" mass="34903">MENSKANLLEVRTANQVLKDASLQPDPIFLYQPLVTQGELVILFADTGIGKTALSVQMAVHIAKQKYHVLYVDLELSDKQFEKRYRNDEGIHFRFPETFYRAGYCVLKKFPDMGYEDFFIASLKSRIEETKATVVVIDNMTKIVAGSTDTAKSTIPIMNSLSEMKFDQGLTFLILEHNKKVDEWRPISLNDLQGSKMKSNFADSVFTIGKSATDKNIRYIKQLKVRSSELEYDTDNVLVCRISKDGGYLGFSQVGFANEMELLRLPSEDLRTTKVETARQLKDQGLSNVSIANELGVSEGAVRKWLKGT</sequence>
<dbReference type="RefSeq" id="WP_090973466.1">
    <property type="nucleotide sequence ID" value="NZ_FOLL01000008.1"/>
</dbReference>